<proteinExistence type="predicted"/>
<organism evidence="2 3">
    <name type="scientific">Periconia macrospinosa</name>
    <dbReference type="NCBI Taxonomy" id="97972"/>
    <lineage>
        <taxon>Eukaryota</taxon>
        <taxon>Fungi</taxon>
        <taxon>Dikarya</taxon>
        <taxon>Ascomycota</taxon>
        <taxon>Pezizomycotina</taxon>
        <taxon>Dothideomycetes</taxon>
        <taxon>Pleosporomycetidae</taxon>
        <taxon>Pleosporales</taxon>
        <taxon>Massarineae</taxon>
        <taxon>Periconiaceae</taxon>
        <taxon>Periconia</taxon>
    </lineage>
</organism>
<accession>A0A2V1DIJ7</accession>
<name>A0A2V1DIJ7_9PLEO</name>
<feature type="region of interest" description="Disordered" evidence="1">
    <location>
        <begin position="1"/>
        <end position="122"/>
    </location>
</feature>
<dbReference type="Proteomes" id="UP000244855">
    <property type="component" value="Unassembled WGS sequence"/>
</dbReference>
<gene>
    <name evidence="2" type="ORF">DM02DRAFT_730774</name>
</gene>
<reference evidence="2 3" key="1">
    <citation type="journal article" date="2018" name="Sci. Rep.">
        <title>Comparative genomics provides insights into the lifestyle and reveals functional heterogeneity of dark septate endophytic fungi.</title>
        <authorList>
            <person name="Knapp D.G."/>
            <person name="Nemeth J.B."/>
            <person name="Barry K."/>
            <person name="Hainaut M."/>
            <person name="Henrissat B."/>
            <person name="Johnson J."/>
            <person name="Kuo A."/>
            <person name="Lim J.H.P."/>
            <person name="Lipzen A."/>
            <person name="Nolan M."/>
            <person name="Ohm R.A."/>
            <person name="Tamas L."/>
            <person name="Grigoriev I.V."/>
            <person name="Spatafora J.W."/>
            <person name="Nagy L.G."/>
            <person name="Kovacs G.M."/>
        </authorList>
    </citation>
    <scope>NUCLEOTIDE SEQUENCE [LARGE SCALE GENOMIC DNA]</scope>
    <source>
        <strain evidence="2 3">DSE2036</strain>
    </source>
</reference>
<evidence type="ECO:0000256" key="1">
    <source>
        <dbReference type="SAM" id="MobiDB-lite"/>
    </source>
</evidence>
<feature type="compositionally biased region" description="Acidic residues" evidence="1">
    <location>
        <begin position="451"/>
        <end position="460"/>
    </location>
</feature>
<protein>
    <submittedName>
        <fullName evidence="2">Uncharacterized protein</fullName>
    </submittedName>
</protein>
<dbReference type="EMBL" id="KZ805446">
    <property type="protein sequence ID" value="PVH97069.1"/>
    <property type="molecule type" value="Genomic_DNA"/>
</dbReference>
<evidence type="ECO:0000313" key="3">
    <source>
        <dbReference type="Proteomes" id="UP000244855"/>
    </source>
</evidence>
<feature type="compositionally biased region" description="Basic and acidic residues" evidence="1">
    <location>
        <begin position="46"/>
        <end position="61"/>
    </location>
</feature>
<keyword evidence="3" id="KW-1185">Reference proteome</keyword>
<feature type="compositionally biased region" description="Basic residues" evidence="1">
    <location>
        <begin position="69"/>
        <end position="80"/>
    </location>
</feature>
<sequence length="460" mass="52689">MVTTRKAVQTPGVSAAGYPTPYASPTEMLEPPVTDRQTRRIRAKKKFDDSLTGHEYDEEIIKQQNAKVQKSKQTNRAKDRKTKDADSSYQRKLHPFMVQRDQTDTYTAKHKAGTTSQTAGPKRLKLKVRAPPPVEEYHKPSLAATPVDISSPVQESDSDDNMIKLVYDKLQKASARKIQLELPYTIDPSDRDSRWTAKQLSDLYLYCYKRKAINLCDMIADTWIRAFHSKNTEVDQNPFANKKTRPWQDESRQYRNPDAVALPNSYFIVGPKLDRSVTFLYHNVDLKAQLQTLEGCETLLDCVNDIYNHTSPNCPARLLWADILALHGHRLEHLLNPEQRCVGDPKEVISGARSEHVVHPDLAFDIMNTALRLVRRKLTLKCEETTKGAWCKKYHLHERYGRKCYQELAEEQHVDPMDVDMDVDGEVEEQSKRVSADSRRVAFADARTEAESSEESSEED</sequence>
<evidence type="ECO:0000313" key="2">
    <source>
        <dbReference type="EMBL" id="PVH97069.1"/>
    </source>
</evidence>
<feature type="region of interest" description="Disordered" evidence="1">
    <location>
        <begin position="423"/>
        <end position="460"/>
    </location>
</feature>
<dbReference type="AlphaFoldDB" id="A0A2V1DIJ7"/>
<dbReference type="OrthoDB" id="3792834at2759"/>
<feature type="compositionally biased region" description="Basic and acidic residues" evidence="1">
    <location>
        <begin position="429"/>
        <end position="450"/>
    </location>
</feature>